<organism evidence="1">
    <name type="scientific">Anopheles triannulatus</name>
    <dbReference type="NCBI Taxonomy" id="58253"/>
    <lineage>
        <taxon>Eukaryota</taxon>
        <taxon>Metazoa</taxon>
        <taxon>Ecdysozoa</taxon>
        <taxon>Arthropoda</taxon>
        <taxon>Hexapoda</taxon>
        <taxon>Insecta</taxon>
        <taxon>Pterygota</taxon>
        <taxon>Neoptera</taxon>
        <taxon>Endopterygota</taxon>
        <taxon>Diptera</taxon>
        <taxon>Nematocera</taxon>
        <taxon>Culicoidea</taxon>
        <taxon>Culicidae</taxon>
        <taxon>Anophelinae</taxon>
        <taxon>Anopheles</taxon>
    </lineage>
</organism>
<name>A0A2M4B1T5_9DIPT</name>
<dbReference type="EMBL" id="GGFK01013678">
    <property type="protein sequence ID" value="MBW46999.1"/>
    <property type="molecule type" value="Transcribed_RNA"/>
</dbReference>
<reference evidence="1" key="1">
    <citation type="submission" date="2018-01" db="EMBL/GenBank/DDBJ databases">
        <title>An insight into the sialome of Amazonian anophelines.</title>
        <authorList>
            <person name="Ribeiro J.M."/>
            <person name="Scarpassa V."/>
            <person name="Calvo E."/>
        </authorList>
    </citation>
    <scope>NUCLEOTIDE SEQUENCE</scope>
    <source>
        <tissue evidence="1">Salivary glands</tissue>
    </source>
</reference>
<evidence type="ECO:0000313" key="1">
    <source>
        <dbReference type="EMBL" id="MBW46999.1"/>
    </source>
</evidence>
<protein>
    <submittedName>
        <fullName evidence="1">Putative secreted protein</fullName>
    </submittedName>
</protein>
<dbReference type="AlphaFoldDB" id="A0A2M4B1T5"/>
<proteinExistence type="predicted"/>
<sequence>MRVWILFSHLTSRSSSSWVFTTASRKYVINPISAVFHLLTIFVNVVDPEAIRIWRTRLWNRLSDSSSTRRKHWAVRSFVTSFCRFHTPSRCVNSSFCVRHLGRMRHSKPLMLNSRFGLSFEYTDTNVLSHWTVVTERGNRFLMSQNTARPRLTSCFIRRIRASRGQHFLLLYPTMFSLFGSGCSVR</sequence>
<accession>A0A2M4B1T5</accession>